<protein>
    <submittedName>
        <fullName evidence="1">Uncharacterized protein</fullName>
    </submittedName>
</protein>
<name>A0A9W4TKS8_9FLAO</name>
<accession>A0A9W4TKS8</accession>
<reference evidence="1" key="1">
    <citation type="submission" date="2022-09" db="EMBL/GenBank/DDBJ databases">
        <authorList>
            <person name="Duchaud E."/>
        </authorList>
    </citation>
    <scope>NUCLEOTIDE SEQUENCE</scope>
    <source>
        <strain evidence="1">TRV642</strain>
    </source>
</reference>
<dbReference type="Proteomes" id="UP001152749">
    <property type="component" value="Chromosome"/>
</dbReference>
<dbReference type="EMBL" id="OX336425">
    <property type="protein sequence ID" value="CAI2767776.1"/>
    <property type="molecule type" value="Genomic_DNA"/>
</dbReference>
<evidence type="ECO:0000313" key="2">
    <source>
        <dbReference type="Proteomes" id="UP001152749"/>
    </source>
</evidence>
<gene>
    <name evidence="1" type="ORF">TRV642_2937</name>
</gene>
<dbReference type="AlphaFoldDB" id="A0A9W4TKS8"/>
<evidence type="ECO:0000313" key="1">
    <source>
        <dbReference type="EMBL" id="CAI2767776.1"/>
    </source>
</evidence>
<organism evidence="1 2">
    <name type="scientific">Flavobacterium collinsii</name>
    <dbReference type="NCBI Taxonomy" id="1114861"/>
    <lineage>
        <taxon>Bacteria</taxon>
        <taxon>Pseudomonadati</taxon>
        <taxon>Bacteroidota</taxon>
        <taxon>Flavobacteriia</taxon>
        <taxon>Flavobacteriales</taxon>
        <taxon>Flavobacteriaceae</taxon>
        <taxon>Flavobacterium</taxon>
    </lineage>
</organism>
<sequence>MENYTENEYALCSRFKSKKKKKRLVKEDFEKKLRQHFKQRKLLFNAFRDLPLVSLDEPYQKGWFRFFVLRSDVLIDPNAGFFINLLEKINTYQFSNEKSFNKTKRKFRKKISVPSKQFLKQISIYDWNSKKINLTENEKSYFTLTKRWSSVFERDISYYTFNEPWRFVLCVKPYMITHTKSVDSDLESELRVLENYILNHHLNHKINRLVLGYSRPSWYCQTENPKEKNPIKNKSLEVLYQQYLDEMI</sequence>
<dbReference type="KEGG" id="fcs:TRV642_2937"/>
<proteinExistence type="predicted"/>
<dbReference type="RefSeq" id="WP_263360569.1">
    <property type="nucleotide sequence ID" value="NZ_OX336425.1"/>
</dbReference>